<evidence type="ECO:0000256" key="1">
    <source>
        <dbReference type="SAM" id="MobiDB-lite"/>
    </source>
</evidence>
<reference evidence="2 3" key="1">
    <citation type="submission" date="2021-03" db="EMBL/GenBank/DDBJ databases">
        <title>Antimicrobial resistance genes in bacteria isolated from Japanese honey, and their potential for conferring macrolide and lincosamide resistance in the American foulbrood pathogen Paenibacillus larvae.</title>
        <authorList>
            <person name="Okamoto M."/>
            <person name="Kumagai M."/>
            <person name="Kanamori H."/>
            <person name="Takamatsu D."/>
        </authorList>
    </citation>
    <scope>NUCLEOTIDE SEQUENCE [LARGE SCALE GENOMIC DNA]</scope>
    <source>
        <strain evidence="2 3">J21TS3</strain>
    </source>
</reference>
<name>A0ABQ4LU43_9BACL</name>
<feature type="compositionally biased region" description="Basic residues" evidence="1">
    <location>
        <begin position="54"/>
        <end position="65"/>
    </location>
</feature>
<gene>
    <name evidence="2" type="ORF">J21TS3_15880</name>
</gene>
<keyword evidence="3" id="KW-1185">Reference proteome</keyword>
<dbReference type="RefSeq" id="WP_036711778.1">
    <property type="nucleotide sequence ID" value="NZ_BORW01000006.1"/>
</dbReference>
<organism evidence="2 3">
    <name type="scientific">Paenibacillus cookii</name>
    <dbReference type="NCBI Taxonomy" id="157839"/>
    <lineage>
        <taxon>Bacteria</taxon>
        <taxon>Bacillati</taxon>
        <taxon>Bacillota</taxon>
        <taxon>Bacilli</taxon>
        <taxon>Bacillales</taxon>
        <taxon>Paenibacillaceae</taxon>
        <taxon>Paenibacillus</taxon>
    </lineage>
</organism>
<sequence>MAAITVIQGIMVLPDIMAPQDITALPDTAVTGDTAAAIAAGRRKAEGGAPNHNAKGRKAAWSRLP</sequence>
<accession>A0ABQ4LU43</accession>
<feature type="region of interest" description="Disordered" evidence="1">
    <location>
        <begin position="41"/>
        <end position="65"/>
    </location>
</feature>
<evidence type="ECO:0000313" key="2">
    <source>
        <dbReference type="EMBL" id="GIO66767.1"/>
    </source>
</evidence>
<comment type="caution">
    <text evidence="2">The sequence shown here is derived from an EMBL/GenBank/DDBJ whole genome shotgun (WGS) entry which is preliminary data.</text>
</comment>
<dbReference type="Proteomes" id="UP000680638">
    <property type="component" value="Unassembled WGS sequence"/>
</dbReference>
<dbReference type="EMBL" id="BORW01000006">
    <property type="protein sequence ID" value="GIO66767.1"/>
    <property type="molecule type" value="Genomic_DNA"/>
</dbReference>
<evidence type="ECO:0000313" key="3">
    <source>
        <dbReference type="Proteomes" id="UP000680638"/>
    </source>
</evidence>
<protein>
    <submittedName>
        <fullName evidence="2">Uncharacterized protein</fullName>
    </submittedName>
</protein>
<proteinExistence type="predicted"/>